<dbReference type="AlphaFoldDB" id="A0A3M7Q0Z8"/>
<dbReference type="GO" id="GO:0005634">
    <property type="term" value="C:nucleus"/>
    <property type="evidence" value="ECO:0007669"/>
    <property type="project" value="TreeGrafter"/>
</dbReference>
<organism evidence="2 3">
    <name type="scientific">Brachionus plicatilis</name>
    <name type="common">Marine rotifer</name>
    <name type="synonym">Brachionus muelleri</name>
    <dbReference type="NCBI Taxonomy" id="10195"/>
    <lineage>
        <taxon>Eukaryota</taxon>
        <taxon>Metazoa</taxon>
        <taxon>Spiralia</taxon>
        <taxon>Gnathifera</taxon>
        <taxon>Rotifera</taxon>
        <taxon>Eurotatoria</taxon>
        <taxon>Monogononta</taxon>
        <taxon>Pseudotrocha</taxon>
        <taxon>Ploima</taxon>
        <taxon>Brachionidae</taxon>
        <taxon>Brachionus</taxon>
    </lineage>
</organism>
<reference evidence="2 3" key="1">
    <citation type="journal article" date="2018" name="Sci. Rep.">
        <title>Genomic signatures of local adaptation to the degree of environmental predictability in rotifers.</title>
        <authorList>
            <person name="Franch-Gras L."/>
            <person name="Hahn C."/>
            <person name="Garcia-Roger E.M."/>
            <person name="Carmona M.J."/>
            <person name="Serra M."/>
            <person name="Gomez A."/>
        </authorList>
    </citation>
    <scope>NUCLEOTIDE SEQUENCE [LARGE SCALE GENOMIC DNA]</scope>
    <source>
        <strain evidence="2">HYR1</strain>
    </source>
</reference>
<name>A0A3M7Q0Z8_BRAPC</name>
<proteinExistence type="predicted"/>
<dbReference type="EMBL" id="REGN01007958">
    <property type="protein sequence ID" value="RNA04799.1"/>
    <property type="molecule type" value="Genomic_DNA"/>
</dbReference>
<dbReference type="PANTHER" id="PTHR15021:SF0">
    <property type="entry name" value="DISCO-RELATED, ISOFORM A-RELATED"/>
    <property type="match status" value="1"/>
</dbReference>
<dbReference type="InterPro" id="IPR040436">
    <property type="entry name" value="Disconnected-like"/>
</dbReference>
<feature type="region of interest" description="Disordered" evidence="1">
    <location>
        <begin position="135"/>
        <end position="185"/>
    </location>
</feature>
<protein>
    <submittedName>
        <fullName evidence="2">Zinc finger basonuclin-1-like</fullName>
    </submittedName>
</protein>
<accession>A0A3M7Q0Z8</accession>
<sequence length="205" mass="22535">MHKCTVAGCNMVFSSRRSRNRHSANPNPKLHMARPHPVSHRYQNTGPIISDDQPSMAGVILAEVEKTVCSKLSPDVSSADPAALNEFDQDDETSSLNDQDADAAIDLTINKKESALNQMQLISCSKRKSFNPVRISSESTKALEPPAAAKDKSDACSSPRSADCSPKKPDDEHNSSYDDYDDETEFTAEQYQCKIDAIEHSMSEN</sequence>
<feature type="region of interest" description="Disordered" evidence="1">
    <location>
        <begin position="15"/>
        <end position="39"/>
    </location>
</feature>
<dbReference type="Proteomes" id="UP000276133">
    <property type="component" value="Unassembled WGS sequence"/>
</dbReference>
<evidence type="ECO:0000313" key="2">
    <source>
        <dbReference type="EMBL" id="RNA04799.1"/>
    </source>
</evidence>
<keyword evidence="3" id="KW-1185">Reference proteome</keyword>
<dbReference type="GO" id="GO:0006355">
    <property type="term" value="P:regulation of DNA-templated transcription"/>
    <property type="evidence" value="ECO:0007669"/>
    <property type="project" value="TreeGrafter"/>
</dbReference>
<feature type="compositionally biased region" description="Basic and acidic residues" evidence="1">
    <location>
        <begin position="165"/>
        <end position="176"/>
    </location>
</feature>
<evidence type="ECO:0000256" key="1">
    <source>
        <dbReference type="SAM" id="MobiDB-lite"/>
    </source>
</evidence>
<gene>
    <name evidence="2" type="ORF">BpHYR1_018897</name>
</gene>
<comment type="caution">
    <text evidence="2">The sequence shown here is derived from an EMBL/GenBank/DDBJ whole genome shotgun (WGS) entry which is preliminary data.</text>
</comment>
<dbReference type="PANTHER" id="PTHR15021">
    <property type="entry name" value="DISCONNECTED-RELATED"/>
    <property type="match status" value="1"/>
</dbReference>
<evidence type="ECO:0000313" key="3">
    <source>
        <dbReference type="Proteomes" id="UP000276133"/>
    </source>
</evidence>